<dbReference type="InterPro" id="IPR012675">
    <property type="entry name" value="Beta-grasp_dom_sf"/>
</dbReference>
<reference evidence="1 2" key="1">
    <citation type="submission" date="2019-02" db="EMBL/GenBank/DDBJ databases">
        <title>Aquabacterium sp. strain KMB7.</title>
        <authorList>
            <person name="Chen W.-M."/>
        </authorList>
    </citation>
    <scope>NUCLEOTIDE SEQUENCE [LARGE SCALE GENOMIC DNA]</scope>
    <source>
        <strain evidence="1 2">KMB7</strain>
    </source>
</reference>
<comment type="caution">
    <text evidence="1">The sequence shown here is derived from an EMBL/GenBank/DDBJ whole genome shotgun (WGS) entry which is preliminary data.</text>
</comment>
<dbReference type="Proteomes" id="UP000292120">
    <property type="component" value="Unassembled WGS sequence"/>
</dbReference>
<name>A0A4Q9H2S9_9BURK</name>
<dbReference type="AlphaFoldDB" id="A0A4Q9H2S9"/>
<dbReference type="InterPro" id="IPR016155">
    <property type="entry name" value="Mopterin_synth/thiamin_S_b"/>
</dbReference>
<dbReference type="OrthoDB" id="8688000at2"/>
<dbReference type="CDD" id="cd00565">
    <property type="entry name" value="Ubl_ThiS"/>
    <property type="match status" value="1"/>
</dbReference>
<evidence type="ECO:0000313" key="2">
    <source>
        <dbReference type="Proteomes" id="UP000292120"/>
    </source>
</evidence>
<keyword evidence="2" id="KW-1185">Reference proteome</keyword>
<evidence type="ECO:0000313" key="1">
    <source>
        <dbReference type="EMBL" id="TBO29392.1"/>
    </source>
</evidence>
<dbReference type="Pfam" id="PF02597">
    <property type="entry name" value="ThiS"/>
    <property type="match status" value="1"/>
</dbReference>
<gene>
    <name evidence="1" type="ORF">EYS42_13395</name>
</gene>
<protein>
    <submittedName>
        <fullName evidence="1">Sulfur carrier protein ThiS</fullName>
    </submittedName>
</protein>
<proteinExistence type="predicted"/>
<organism evidence="1 2">
    <name type="scientific">Aquabacterium lacunae</name>
    <dbReference type="NCBI Taxonomy" id="2528630"/>
    <lineage>
        <taxon>Bacteria</taxon>
        <taxon>Pseudomonadati</taxon>
        <taxon>Pseudomonadota</taxon>
        <taxon>Betaproteobacteria</taxon>
        <taxon>Burkholderiales</taxon>
        <taxon>Aquabacterium</taxon>
    </lineage>
</organism>
<dbReference type="Gene3D" id="3.10.20.30">
    <property type="match status" value="1"/>
</dbReference>
<dbReference type="EMBL" id="SIXI01000005">
    <property type="protein sequence ID" value="TBO29392.1"/>
    <property type="molecule type" value="Genomic_DNA"/>
</dbReference>
<accession>A0A4Q9H2S9</accession>
<sequence>MACTAMAGCWPLPCWTRPCATAHWPPTDCPVDPMTSTPSITVNTDQGALQLPAGSTVLDALAQLFAAQDSAALQGVATAVNGDFVPRALRGQTVLQHGDHLLCFSAITGG</sequence>
<dbReference type="SUPFAM" id="SSF54285">
    <property type="entry name" value="MoaD/ThiS"/>
    <property type="match status" value="1"/>
</dbReference>
<dbReference type="InterPro" id="IPR003749">
    <property type="entry name" value="ThiS/MoaD-like"/>
</dbReference>